<evidence type="ECO:0000256" key="1">
    <source>
        <dbReference type="SAM" id="SignalP"/>
    </source>
</evidence>
<dbReference type="NCBIfam" id="TIGR04214">
    <property type="entry name" value="CSLREA_Nterm"/>
    <property type="match status" value="1"/>
</dbReference>
<dbReference type="SUPFAM" id="SSF51126">
    <property type="entry name" value="Pectin lyase-like"/>
    <property type="match status" value="1"/>
</dbReference>
<evidence type="ECO:0000313" key="3">
    <source>
        <dbReference type="Proteomes" id="UP000253940"/>
    </source>
</evidence>
<dbReference type="InterPro" id="IPR026457">
    <property type="entry name" value="CSLREA_Nterm"/>
</dbReference>
<dbReference type="EMBL" id="CP031222">
    <property type="protein sequence ID" value="AXI02841.1"/>
    <property type="molecule type" value="Genomic_DNA"/>
</dbReference>
<dbReference type="OrthoDB" id="6711740at2"/>
<keyword evidence="1" id="KW-0732">Signal</keyword>
<dbReference type="Proteomes" id="UP000253940">
    <property type="component" value="Chromosome"/>
</dbReference>
<reference evidence="2 3" key="1">
    <citation type="submission" date="2018-07" db="EMBL/GenBank/DDBJ databases">
        <title>Genome sequencing of Moraxellaceae gen. HYN0046.</title>
        <authorList>
            <person name="Kim M."/>
            <person name="Yi H."/>
        </authorList>
    </citation>
    <scope>NUCLEOTIDE SEQUENCE [LARGE SCALE GENOMIC DNA]</scope>
    <source>
        <strain evidence="2 3">HYN0046</strain>
    </source>
</reference>
<proteinExistence type="predicted"/>
<dbReference type="AlphaFoldDB" id="A0A345P6D2"/>
<feature type="chain" id="PRO_5016839492" evidence="1">
    <location>
        <begin position="24"/>
        <end position="802"/>
    </location>
</feature>
<sequence length="802" mass="83881">MIRRISLPILGLLLSLACGAAQAATIVVNTTSDENGENPNACSLREAIKASTLKQAYGGCTAGQLYYTDTIQLAANATYTLTQGELVIASDMNINGDPATDPYSQDPISGLSPKRLPVTTTIVAANGQRIFNSLVSASPINLNNLNLKGGTADLGGAILAGGTVGLYRVNISGANATKQGGAIYLSGVQATVTATSSSFTGNNAPQGAVFSMSCMDNLGYAVRTVTLNQVSITGNGSSSSANTMDFCGQPTVAISASTISQNTASNTSVDASLEPAVLRMIGGQNTRLSPASTMSLVSNTITENHTPVALAYNYPGGLSLTNNFLAYNDALDCQYVGLPDPTTNSSVTYNLFTGSSTTSTTNSCQLYRAAATTTSNTETNLYASGGQSRTNFLYPLGLYGGSDLPGYLPIPVSNPLIMHAGALVANCGSTDQRGLKRGSGTRLNQSLSSQNIKCDVGALEYSILTVNDDQNGANTSYNVVISQTVNTTGLTQAQIDKANAQIKSYLDAYKASYRYREVVMDVVANDSGQETLSGNTSTLGLLSDSDLYTITPFSTDPNILCTWEPTMKQLIASRIDGTTTPGGSKDECQYTAKNNLTGATPAEPATVSFTVSNIAPIAKDDKYTLTFGTKSIPLDILANDSDDGDGPYALSPNGKAGKPWWYLLKTVIDPSKPATDGSNGSINNIKYTPLNIRVVTQPTQGTIVPEFQGPCPDNNVNTAQTTCYGGTLTYVNNNLFSPFNDSFTYQVLDSDLTASNTALVTITNTATTTDVTKSGGGSIGFGAIFGMLSLVLMRRRLLAHGD</sequence>
<gene>
    <name evidence="2" type="ORF">HYN46_08320</name>
</gene>
<dbReference type="KEGG" id="mbah:HYN46_08320"/>
<dbReference type="InterPro" id="IPR011050">
    <property type="entry name" value="Pectin_lyase_fold/virulence"/>
</dbReference>
<accession>A0A345P6D2</accession>
<keyword evidence="3" id="KW-1185">Reference proteome</keyword>
<feature type="signal peptide" evidence="1">
    <location>
        <begin position="1"/>
        <end position="23"/>
    </location>
</feature>
<evidence type="ECO:0000313" key="2">
    <source>
        <dbReference type="EMBL" id="AXI02841.1"/>
    </source>
</evidence>
<dbReference type="RefSeq" id="WP_114898951.1">
    <property type="nucleotide sequence ID" value="NZ_CP031222.1"/>
</dbReference>
<dbReference type="PROSITE" id="PS51257">
    <property type="entry name" value="PROKAR_LIPOPROTEIN"/>
    <property type="match status" value="1"/>
</dbReference>
<organism evidence="2 3">
    <name type="scientific">Aquirhabdus parva</name>
    <dbReference type="NCBI Taxonomy" id="2283318"/>
    <lineage>
        <taxon>Bacteria</taxon>
        <taxon>Pseudomonadati</taxon>
        <taxon>Pseudomonadota</taxon>
        <taxon>Gammaproteobacteria</taxon>
        <taxon>Moraxellales</taxon>
        <taxon>Moraxellaceae</taxon>
        <taxon>Aquirhabdus</taxon>
    </lineage>
</organism>
<name>A0A345P6D2_9GAMM</name>
<protein>
    <submittedName>
        <fullName evidence="2">CSLREA domain-containing protein</fullName>
    </submittedName>
</protein>